<dbReference type="InterPro" id="IPR046341">
    <property type="entry name" value="SET_dom_sf"/>
</dbReference>
<dbReference type="EMBL" id="CENE01000003">
    <property type="protein sequence ID" value="CEQ39589.1"/>
    <property type="molecule type" value="Genomic_DNA"/>
</dbReference>
<feature type="compositionally biased region" description="Low complexity" evidence="1">
    <location>
        <begin position="641"/>
        <end position="679"/>
    </location>
</feature>
<sequence length="1226" mass="129842">MQVGVVETRSASLKTRVGVLLEWCRRPVEGRSIFLFLNQHATDPALNLYSRLLLDFSIFNEPKINGRATGKMNKHNRELRMHDSEVVDAKALVTQLRKGTITVTAGLDALLALPSVRAFNKKWDDEPLFANHAKRYILAFRPECGIAFHETDRYKNPAGLTGAKAKKNLSAIAARRDPSTFIEVGVFATRSFKKGEVINLRGGIADLTEEEDDELRDSGGRSDFSVLWSERKNCFCLLLGPARFVNHDCRNNVEFQLVGSNMSFKVLEDIEKDEEIFTHYGAHYFEMDNASCLCATCEQLKQGAFAPVSSRAKKAIPASPKPDAPPSRSRRASSPGPGPRRTSARTSLLPPPNYNENAHVEPVASGSGSGHTLTAQRSLSRARTGSLARSSSLSSLSSRTPSVRSRPPPSRINPTRGSPSVVDTLRAQPRIVVQPKLPPPPGYAMDYTWDAKKNVARYIGPLYSVCDEDKRKKQKGSAALSRSASAPSVVSLGKRKRAEMDSPQPRGTARTLAKSKSAPAPAKKPRSTLVQLKKVRVGERSSGRLRAGKGTASARDRNFAKLNEALGQDGDSSDLSDGAEEQGDEESELSEAEKSEAEEAEEEAVEAEEEAPTTRSKAKLDKGKGKAIGEADDIEMKGVESTASPAPAPSNSASPSLPSTMSAMRSLRSRTSTSTAHLRAITLDIGSSTSTPAEESPSPQLRQASVAEGSEDEQDPIALCPTPGSGTKSDDPLPLKKPRQPISTPNFYSSAADSSSSNSNSNQNPSDGRGTTADRSANNNHEGSSFWSLLALSGRQHPLMVPRVSSPSAHTPSSTAPTPPSATSTDAGTEASSSTSKLGPPIQLDSAAGSSRKGKRAGRLSDGQDPLSANNPRSTRRQPKLEESPAASTSAPVPKAKRARSAASNSPAASSASNARSDIRRRSSRLPVEDSPRGEGAQTATPPPSLDGRRTRSQPIPGRLEDVLSAPETLAATGGFDYAKGKYITKHEQLRSPSADPRPHRPSLPASSSAPAPSVSRFPRSPVASSSKPRRLSHSPATAAPVASRSSAAASASASPAPPEGVRATRRSFPIAEKLRDIIYSSSALAATGGFDFEKGKYVGASSSTLASLSSASPAPVPAQPPSRDSSTFTAKPSSSKRDLSASASPRPASPASGVSTSPPEGIRATRRSFPINQPIQQLIYSPAATSVAGGWDPASGKYISTSRARKAAAGERGAAEASTKDSRAE</sequence>
<dbReference type="PANTHER" id="PTHR12977:SF4">
    <property type="entry name" value="HISTONE-LYSINE N-METHYLTRANSFERASE KMT5B"/>
    <property type="match status" value="1"/>
</dbReference>
<feature type="compositionally biased region" description="Low complexity" evidence="1">
    <location>
        <begin position="687"/>
        <end position="699"/>
    </location>
</feature>
<feature type="compositionally biased region" description="Polar residues" evidence="1">
    <location>
        <begin position="826"/>
        <end position="837"/>
    </location>
</feature>
<protein>
    <submittedName>
        <fullName evidence="3">SPOSA6832_01139-mRNA-1:cds</fullName>
    </submittedName>
</protein>
<dbReference type="CDD" id="cd10524">
    <property type="entry name" value="SET_Suv4-20-like"/>
    <property type="match status" value="1"/>
</dbReference>
<dbReference type="PANTHER" id="PTHR12977">
    <property type="entry name" value="SUPPRESSOR OF VARIEGATION 4-20-RELATED"/>
    <property type="match status" value="1"/>
</dbReference>
<feature type="region of interest" description="Disordered" evidence="1">
    <location>
        <begin position="798"/>
        <end position="1068"/>
    </location>
</feature>
<dbReference type="Proteomes" id="UP000243876">
    <property type="component" value="Unassembled WGS sequence"/>
</dbReference>
<evidence type="ECO:0000313" key="3">
    <source>
        <dbReference type="EMBL" id="CEQ39589.1"/>
    </source>
</evidence>
<feature type="compositionally biased region" description="Low complexity" evidence="1">
    <location>
        <begin position="1104"/>
        <end position="1114"/>
    </location>
</feature>
<dbReference type="SMART" id="SM00317">
    <property type="entry name" value="SET"/>
    <property type="match status" value="1"/>
</dbReference>
<feature type="region of interest" description="Disordered" evidence="1">
    <location>
        <begin position="1184"/>
        <end position="1226"/>
    </location>
</feature>
<feature type="compositionally biased region" description="Basic and acidic residues" evidence="1">
    <location>
        <begin position="917"/>
        <end position="933"/>
    </location>
</feature>
<dbReference type="GO" id="GO:0042799">
    <property type="term" value="F:histone H4K20 methyltransferase activity"/>
    <property type="evidence" value="ECO:0007669"/>
    <property type="project" value="TreeGrafter"/>
</dbReference>
<feature type="compositionally biased region" description="Low complexity" evidence="1">
    <location>
        <begin position="1035"/>
        <end position="1055"/>
    </location>
</feature>
<feature type="compositionally biased region" description="Low complexity" evidence="1">
    <location>
        <begin position="1003"/>
        <end position="1027"/>
    </location>
</feature>
<dbReference type="SUPFAM" id="SSF82199">
    <property type="entry name" value="SET domain"/>
    <property type="match status" value="1"/>
</dbReference>
<organism evidence="3 4">
    <name type="scientific">Sporidiobolus salmonicolor</name>
    <name type="common">Yeast-like fungus</name>
    <name type="synonym">Sporobolomyces salmonicolor</name>
    <dbReference type="NCBI Taxonomy" id="5005"/>
    <lineage>
        <taxon>Eukaryota</taxon>
        <taxon>Fungi</taxon>
        <taxon>Dikarya</taxon>
        <taxon>Basidiomycota</taxon>
        <taxon>Pucciniomycotina</taxon>
        <taxon>Microbotryomycetes</taxon>
        <taxon>Sporidiobolales</taxon>
        <taxon>Sporidiobolaceae</taxon>
        <taxon>Sporobolomyces</taxon>
    </lineage>
</organism>
<accession>A0A0D6EHY4</accession>
<feature type="compositionally biased region" description="Low complexity" evidence="1">
    <location>
        <begin position="805"/>
        <end position="825"/>
    </location>
</feature>
<evidence type="ECO:0000259" key="2">
    <source>
        <dbReference type="PROSITE" id="PS50280"/>
    </source>
</evidence>
<reference evidence="4" key="1">
    <citation type="submission" date="2015-02" db="EMBL/GenBank/DDBJ databases">
        <authorList>
            <person name="Gon?alves P."/>
        </authorList>
    </citation>
    <scope>NUCLEOTIDE SEQUENCE [LARGE SCALE GENOMIC DNA]</scope>
</reference>
<feature type="compositionally biased region" description="Polar residues" evidence="1">
    <location>
        <begin position="773"/>
        <end position="782"/>
    </location>
</feature>
<dbReference type="InterPro" id="IPR001214">
    <property type="entry name" value="SET_dom"/>
</dbReference>
<feature type="compositionally biased region" description="Low complexity" evidence="1">
    <location>
        <begin position="377"/>
        <end position="405"/>
    </location>
</feature>
<feature type="compositionally biased region" description="Low complexity" evidence="1">
    <location>
        <begin position="749"/>
        <end position="767"/>
    </location>
</feature>
<feature type="compositionally biased region" description="Low complexity" evidence="1">
    <location>
        <begin position="332"/>
        <end position="345"/>
    </location>
</feature>
<dbReference type="OrthoDB" id="6627536at2759"/>
<feature type="region of interest" description="Disordered" evidence="1">
    <location>
        <begin position="310"/>
        <end position="443"/>
    </location>
</feature>
<dbReference type="Pfam" id="PF00856">
    <property type="entry name" value="SET"/>
    <property type="match status" value="1"/>
</dbReference>
<evidence type="ECO:0000313" key="4">
    <source>
        <dbReference type="Proteomes" id="UP000243876"/>
    </source>
</evidence>
<gene>
    <name evidence="3" type="primary">SPOSA6832_01139</name>
</gene>
<dbReference type="GO" id="GO:0005634">
    <property type="term" value="C:nucleus"/>
    <property type="evidence" value="ECO:0007669"/>
    <property type="project" value="TreeGrafter"/>
</dbReference>
<dbReference type="InterPro" id="IPR039977">
    <property type="entry name" value="Suv4-20/Set9"/>
</dbReference>
<dbReference type="PROSITE" id="PS50280">
    <property type="entry name" value="SET"/>
    <property type="match status" value="1"/>
</dbReference>
<feature type="region of interest" description="Disordered" evidence="1">
    <location>
        <begin position="1104"/>
        <end position="1170"/>
    </location>
</feature>
<feature type="compositionally biased region" description="Acidic residues" evidence="1">
    <location>
        <begin position="571"/>
        <end position="590"/>
    </location>
</feature>
<evidence type="ECO:0000256" key="1">
    <source>
        <dbReference type="SAM" id="MobiDB-lite"/>
    </source>
</evidence>
<feature type="compositionally biased region" description="Acidic residues" evidence="1">
    <location>
        <begin position="598"/>
        <end position="611"/>
    </location>
</feature>
<feature type="compositionally biased region" description="Basic and acidic residues" evidence="1">
    <location>
        <begin position="618"/>
        <end position="638"/>
    </location>
</feature>
<name>A0A0D6EHY4_SPOSA</name>
<feature type="domain" description="SET" evidence="2">
    <location>
        <begin position="170"/>
        <end position="281"/>
    </location>
</feature>
<feature type="compositionally biased region" description="Low complexity" evidence="1">
    <location>
        <begin position="901"/>
        <end position="916"/>
    </location>
</feature>
<feature type="compositionally biased region" description="Low complexity" evidence="1">
    <location>
        <begin position="1141"/>
        <end position="1153"/>
    </location>
</feature>
<proteinExistence type="predicted"/>
<feature type="region of interest" description="Disordered" evidence="1">
    <location>
        <begin position="463"/>
        <end position="782"/>
    </location>
</feature>
<dbReference type="AlphaFoldDB" id="A0A0D6EHY4"/>
<dbReference type="Gene3D" id="2.170.270.10">
    <property type="entry name" value="SET domain"/>
    <property type="match status" value="1"/>
</dbReference>
<keyword evidence="4" id="KW-1185">Reference proteome</keyword>
<feature type="compositionally biased region" description="Low complexity" evidence="1">
    <location>
        <begin position="477"/>
        <end position="492"/>
    </location>
</feature>